<dbReference type="AlphaFoldDB" id="A0AAD4DJJ7"/>
<reference evidence="1" key="1">
    <citation type="journal article" date="2020" name="Fungal Divers.">
        <title>Resolving the Mortierellaceae phylogeny through synthesis of multi-gene phylogenetics and phylogenomics.</title>
        <authorList>
            <person name="Vandepol N."/>
            <person name="Liber J."/>
            <person name="Desiro A."/>
            <person name="Na H."/>
            <person name="Kennedy M."/>
            <person name="Barry K."/>
            <person name="Grigoriev I.V."/>
            <person name="Miller A.N."/>
            <person name="O'Donnell K."/>
            <person name="Stajich J.E."/>
            <person name="Bonito G."/>
        </authorList>
    </citation>
    <scope>NUCLEOTIDE SEQUENCE</scope>
    <source>
        <strain evidence="1">NRRL 28262</strain>
    </source>
</reference>
<sequence>NGYQWTMYQANPLSPSLSNGFKSLQCPVVTTSSTTRSIGSTKPKTGRCPLGQSLVKICKPDLNVRLPMCC</sequence>
<gene>
    <name evidence="1" type="ORF">BGZ95_000116</name>
</gene>
<accession>A0AAD4DJJ7</accession>
<comment type="caution">
    <text evidence="1">The sequence shown here is derived from an EMBL/GenBank/DDBJ whole genome shotgun (WGS) entry which is preliminary data.</text>
</comment>
<name>A0AAD4DJJ7_9FUNG</name>
<organism evidence="1 2">
    <name type="scientific">Linnemannia exigua</name>
    <dbReference type="NCBI Taxonomy" id="604196"/>
    <lineage>
        <taxon>Eukaryota</taxon>
        <taxon>Fungi</taxon>
        <taxon>Fungi incertae sedis</taxon>
        <taxon>Mucoromycota</taxon>
        <taxon>Mortierellomycotina</taxon>
        <taxon>Mortierellomycetes</taxon>
        <taxon>Mortierellales</taxon>
        <taxon>Mortierellaceae</taxon>
        <taxon>Linnemannia</taxon>
    </lineage>
</organism>
<keyword evidence="2" id="KW-1185">Reference proteome</keyword>
<feature type="non-terminal residue" evidence="1">
    <location>
        <position position="1"/>
    </location>
</feature>
<dbReference type="EMBL" id="JAAAIL010000101">
    <property type="protein sequence ID" value="KAG0279816.1"/>
    <property type="molecule type" value="Genomic_DNA"/>
</dbReference>
<protein>
    <submittedName>
        <fullName evidence="1">Uncharacterized protein</fullName>
    </submittedName>
</protein>
<evidence type="ECO:0000313" key="1">
    <source>
        <dbReference type="EMBL" id="KAG0279816.1"/>
    </source>
</evidence>
<dbReference type="Proteomes" id="UP001194580">
    <property type="component" value="Unassembled WGS sequence"/>
</dbReference>
<proteinExistence type="predicted"/>
<evidence type="ECO:0000313" key="2">
    <source>
        <dbReference type="Proteomes" id="UP001194580"/>
    </source>
</evidence>